<evidence type="ECO:0000259" key="6">
    <source>
        <dbReference type="Pfam" id="PF02837"/>
    </source>
</evidence>
<organism evidence="9 10">
    <name type="scientific">Sulfuriroseicoccus oceanibius</name>
    <dbReference type="NCBI Taxonomy" id="2707525"/>
    <lineage>
        <taxon>Bacteria</taxon>
        <taxon>Pseudomonadati</taxon>
        <taxon>Verrucomicrobiota</taxon>
        <taxon>Verrucomicrobiia</taxon>
        <taxon>Verrucomicrobiales</taxon>
        <taxon>Verrucomicrobiaceae</taxon>
        <taxon>Sulfuriroseicoccus</taxon>
    </lineage>
</organism>
<dbReference type="InterPro" id="IPR051913">
    <property type="entry name" value="GH2_Domain-Containing"/>
</dbReference>
<feature type="domain" description="Glycoside hydrolase family 2 immunoglobulin-like beta-sandwich" evidence="4">
    <location>
        <begin position="183"/>
        <end position="286"/>
    </location>
</feature>
<dbReference type="InterPro" id="IPR008964">
    <property type="entry name" value="Invasin/intimin_cell_adhesion"/>
</dbReference>
<dbReference type="GO" id="GO:0005975">
    <property type="term" value="P:carbohydrate metabolic process"/>
    <property type="evidence" value="ECO:0007669"/>
    <property type="project" value="InterPro"/>
</dbReference>
<proteinExistence type="inferred from homology"/>
<dbReference type="InterPro" id="IPR013783">
    <property type="entry name" value="Ig-like_fold"/>
</dbReference>
<dbReference type="Pfam" id="PF18565">
    <property type="entry name" value="Glyco_hydro2_C5"/>
    <property type="match status" value="1"/>
</dbReference>
<keyword evidence="2" id="KW-0378">Hydrolase</keyword>
<dbReference type="InterPro" id="IPR032311">
    <property type="entry name" value="DUF4982"/>
</dbReference>
<evidence type="ECO:0000256" key="1">
    <source>
        <dbReference type="ARBA" id="ARBA00007401"/>
    </source>
</evidence>
<dbReference type="SUPFAM" id="SSF49785">
    <property type="entry name" value="Galactose-binding domain-like"/>
    <property type="match status" value="1"/>
</dbReference>
<evidence type="ECO:0000313" key="9">
    <source>
        <dbReference type="EMBL" id="QQL44828.1"/>
    </source>
</evidence>
<dbReference type="InterPro" id="IPR006103">
    <property type="entry name" value="Glyco_hydro_2_cat"/>
</dbReference>
<dbReference type="SUPFAM" id="SSF51445">
    <property type="entry name" value="(Trans)glycosidases"/>
    <property type="match status" value="1"/>
</dbReference>
<dbReference type="Pfam" id="PF00703">
    <property type="entry name" value="Glyco_hydro_2"/>
    <property type="match status" value="1"/>
</dbReference>
<dbReference type="InterPro" id="IPR006101">
    <property type="entry name" value="Glyco_hydro_2"/>
</dbReference>
<evidence type="ECO:0000259" key="7">
    <source>
        <dbReference type="Pfam" id="PF16355"/>
    </source>
</evidence>
<evidence type="ECO:0000259" key="5">
    <source>
        <dbReference type="Pfam" id="PF02836"/>
    </source>
</evidence>
<evidence type="ECO:0000313" key="10">
    <source>
        <dbReference type="Proteomes" id="UP000475117"/>
    </source>
</evidence>
<dbReference type="EMBL" id="CP066776">
    <property type="protein sequence ID" value="QQL44828.1"/>
    <property type="molecule type" value="Genomic_DNA"/>
</dbReference>
<dbReference type="SUPFAM" id="SSF49373">
    <property type="entry name" value="Invasin/intimin cell-adhesion fragments"/>
    <property type="match status" value="1"/>
</dbReference>
<dbReference type="InterPro" id="IPR036156">
    <property type="entry name" value="Beta-gal/glucu_dom_sf"/>
</dbReference>
<dbReference type="KEGG" id="soa:G3M56_013260"/>
<feature type="domain" description="Glycoside hydrolase family 2 catalytic" evidence="5">
    <location>
        <begin position="294"/>
        <end position="413"/>
    </location>
</feature>
<reference evidence="9 10" key="1">
    <citation type="submission" date="2020-12" db="EMBL/GenBank/DDBJ databases">
        <title>Sulforoseuscoccus oceanibium gen. nov., sp. nov., a representative of the phylum Verrucomicrobia with special cytoplasmic membrane, and proposal of Sulforoseuscoccusaceae fam. nov.</title>
        <authorList>
            <person name="Xi F."/>
        </authorList>
    </citation>
    <scope>NUCLEOTIDE SEQUENCE [LARGE SCALE GENOMIC DNA]</scope>
    <source>
        <strain evidence="9 10">T37</strain>
    </source>
</reference>
<name>A0A6B3LD91_9BACT</name>
<dbReference type="Pfam" id="PF16355">
    <property type="entry name" value="DUF4982"/>
    <property type="match status" value="1"/>
</dbReference>
<dbReference type="InterPro" id="IPR008979">
    <property type="entry name" value="Galactose-bd-like_sf"/>
</dbReference>
<sequence>MNPLTYVAIAASSVLSAFAGSQFNEYWEFQKGDEATQWQHVTLPHTAHLEPYISNDMWMGECRYRKSFEFKPEWQGKRVALQFEGAMGIATVSLNGKELDKHIGGYIGFEVELTDHLQPGKNLLEVTLDNRENPDYPPGKSYRTLDFAWFSGIYRNVHLVVTDKLHISNAIAANQPAGGGIFVTYPEVSTESATIQIKTHVVNDHAENRTLQVDQSLWLDGQRLTGSRSDALTLAPESDQHVTQQLQLENPLLWSPQAPNLYTLKTQLLADDQSVVHEETQKIGVRTISYSADGFVLNGKNFFQRGTNRHQEFPYIGYAASDEAQYRDAVKIKEAGFDIVRISHYPQSPAFMRACDELGLMTINCITGWQFFKDGEFAKHSLQEGRDLIRRDRNHPSVVLWEISLNETHVPSEFLAQQHAIVDEEYPGDQSFSGSWKDGPHDVFLPARQHGKGPKFWDDWENNGKPAFTAEYGDWEYYAQAAANFNQHGSKELKKEESTSRQLRKHGEKRLLQQALNYQESHNQNLRGKSIIGDANWLMFDYNRGYANDHCSSGVMDLMRLPKFAYYFYRSQRPAHEASDRFSSGPMVFAATYWQTDSSPHVRVFSNCESVTAYLNGKKVATQTPDDDQFSTHLNHPPFTFDFGQFTPGELRFVGHIDGKPVAEHRVNTPGEPASLALQVDESGKPLVADGNDFVFVYASVVDAKGTVVPTANHTIRFDVQGGQVVGPSTVTAEAGTQGVLVRANPHAGSVRVTASAEGIVETATEIQTAK</sequence>
<evidence type="ECO:0000256" key="3">
    <source>
        <dbReference type="ARBA" id="ARBA00023295"/>
    </source>
</evidence>
<dbReference type="PRINTS" id="PR00132">
    <property type="entry name" value="GLHYDRLASE2"/>
</dbReference>
<evidence type="ECO:0000256" key="2">
    <source>
        <dbReference type="ARBA" id="ARBA00022801"/>
    </source>
</evidence>
<dbReference type="RefSeq" id="WP_164365232.1">
    <property type="nucleotide sequence ID" value="NZ_CP066776.1"/>
</dbReference>
<dbReference type="PANTHER" id="PTHR42732:SF1">
    <property type="entry name" value="BETA-MANNOSIDASE"/>
    <property type="match status" value="1"/>
</dbReference>
<dbReference type="SUPFAM" id="SSF49303">
    <property type="entry name" value="beta-Galactosidase/glucuronidase domain"/>
    <property type="match status" value="1"/>
</dbReference>
<dbReference type="Gene3D" id="3.20.20.80">
    <property type="entry name" value="Glycosidases"/>
    <property type="match status" value="1"/>
</dbReference>
<dbReference type="AlphaFoldDB" id="A0A6B3LD91"/>
<dbReference type="GO" id="GO:0004553">
    <property type="term" value="F:hydrolase activity, hydrolyzing O-glycosyl compounds"/>
    <property type="evidence" value="ECO:0007669"/>
    <property type="project" value="InterPro"/>
</dbReference>
<keyword evidence="10" id="KW-1185">Reference proteome</keyword>
<dbReference type="InterPro" id="IPR017853">
    <property type="entry name" value="GH"/>
</dbReference>
<keyword evidence="3" id="KW-0326">Glycosidase</keyword>
<gene>
    <name evidence="9" type="ORF">G3M56_013260</name>
</gene>
<dbReference type="Proteomes" id="UP000475117">
    <property type="component" value="Chromosome"/>
</dbReference>
<dbReference type="Gene3D" id="2.60.120.260">
    <property type="entry name" value="Galactose-binding domain-like"/>
    <property type="match status" value="1"/>
</dbReference>
<feature type="domain" description="Glycosyl hydrolases family 2 sugar binding" evidence="6">
    <location>
        <begin position="27"/>
        <end position="160"/>
    </location>
</feature>
<dbReference type="InterPro" id="IPR006104">
    <property type="entry name" value="Glyco_hydro_2_N"/>
</dbReference>
<accession>A0A6B3LD91</accession>
<dbReference type="PANTHER" id="PTHR42732">
    <property type="entry name" value="BETA-GALACTOSIDASE"/>
    <property type="match status" value="1"/>
</dbReference>
<feature type="domain" description="Glycoside hydrolase family 2" evidence="8">
    <location>
        <begin position="680"/>
        <end position="762"/>
    </location>
</feature>
<dbReference type="InterPro" id="IPR006102">
    <property type="entry name" value="Ig-like_GH2"/>
</dbReference>
<evidence type="ECO:0000259" key="8">
    <source>
        <dbReference type="Pfam" id="PF18565"/>
    </source>
</evidence>
<dbReference type="Pfam" id="PF02837">
    <property type="entry name" value="Glyco_hydro_2_N"/>
    <property type="match status" value="1"/>
</dbReference>
<evidence type="ECO:0000259" key="4">
    <source>
        <dbReference type="Pfam" id="PF00703"/>
    </source>
</evidence>
<dbReference type="Gene3D" id="2.60.40.10">
    <property type="entry name" value="Immunoglobulins"/>
    <property type="match status" value="3"/>
</dbReference>
<comment type="similarity">
    <text evidence="1">Belongs to the glycosyl hydrolase 2 family.</text>
</comment>
<feature type="domain" description="DUF4982" evidence="7">
    <location>
        <begin position="602"/>
        <end position="663"/>
    </location>
</feature>
<dbReference type="Pfam" id="PF02836">
    <property type="entry name" value="Glyco_hydro_2_C"/>
    <property type="match status" value="1"/>
</dbReference>
<protein>
    <submittedName>
        <fullName evidence="9">DUF4982 domain-containing protein</fullName>
    </submittedName>
</protein>
<dbReference type="InterPro" id="IPR040605">
    <property type="entry name" value="Glyco_hydro2_dom5"/>
</dbReference>